<proteinExistence type="predicted"/>
<name>A0A2P2IHJ7_RHIMU</name>
<reference evidence="2" key="1">
    <citation type="submission" date="2018-02" db="EMBL/GenBank/DDBJ databases">
        <title>Rhizophora mucronata_Transcriptome.</title>
        <authorList>
            <person name="Meera S.P."/>
            <person name="Sreeshan A."/>
            <person name="Augustine A."/>
        </authorList>
    </citation>
    <scope>NUCLEOTIDE SEQUENCE</scope>
    <source>
        <tissue evidence="2">Leaf</tissue>
    </source>
</reference>
<accession>A0A2P2IHJ7</accession>
<keyword evidence="1" id="KW-1133">Transmembrane helix</keyword>
<feature type="transmembrane region" description="Helical" evidence="1">
    <location>
        <begin position="6"/>
        <end position="26"/>
    </location>
</feature>
<dbReference type="AlphaFoldDB" id="A0A2P2IHJ7"/>
<evidence type="ECO:0000256" key="1">
    <source>
        <dbReference type="SAM" id="Phobius"/>
    </source>
</evidence>
<organism evidence="2">
    <name type="scientific">Rhizophora mucronata</name>
    <name type="common">Asiatic mangrove</name>
    <dbReference type="NCBI Taxonomy" id="61149"/>
    <lineage>
        <taxon>Eukaryota</taxon>
        <taxon>Viridiplantae</taxon>
        <taxon>Streptophyta</taxon>
        <taxon>Embryophyta</taxon>
        <taxon>Tracheophyta</taxon>
        <taxon>Spermatophyta</taxon>
        <taxon>Magnoliopsida</taxon>
        <taxon>eudicotyledons</taxon>
        <taxon>Gunneridae</taxon>
        <taxon>Pentapetalae</taxon>
        <taxon>rosids</taxon>
        <taxon>fabids</taxon>
        <taxon>Malpighiales</taxon>
        <taxon>Rhizophoraceae</taxon>
        <taxon>Rhizophora</taxon>
    </lineage>
</organism>
<keyword evidence="1" id="KW-0472">Membrane</keyword>
<sequence>MFFTLFYFAWFKICYFLVTMVTSNHVMHQYCIAVSYHLICILLFLQLDNTFLIFIKFFEKLPEAD</sequence>
<protein>
    <submittedName>
        <fullName evidence="2">Uncharacterized protein</fullName>
    </submittedName>
</protein>
<keyword evidence="1" id="KW-0812">Transmembrane</keyword>
<feature type="transmembrane region" description="Helical" evidence="1">
    <location>
        <begin position="38"/>
        <end position="58"/>
    </location>
</feature>
<dbReference type="EMBL" id="GGEC01000188">
    <property type="protein sequence ID" value="MBW80671.1"/>
    <property type="molecule type" value="Transcribed_RNA"/>
</dbReference>
<evidence type="ECO:0000313" key="2">
    <source>
        <dbReference type="EMBL" id="MBW80671.1"/>
    </source>
</evidence>